<dbReference type="OrthoDB" id="2664142at2"/>
<evidence type="ECO:0008006" key="4">
    <source>
        <dbReference type="Google" id="ProtNLM"/>
    </source>
</evidence>
<accession>A0A2V5K6H5</accession>
<evidence type="ECO:0000313" key="3">
    <source>
        <dbReference type="Proteomes" id="UP000247476"/>
    </source>
</evidence>
<gene>
    <name evidence="2" type="ORF">DLM86_13145</name>
</gene>
<keyword evidence="1" id="KW-0175">Coiled coil</keyword>
<comment type="caution">
    <text evidence="2">The sequence shown here is derived from an EMBL/GenBank/DDBJ whole genome shotgun (WGS) entry which is preliminary data.</text>
</comment>
<dbReference type="AlphaFoldDB" id="A0A2V5K6H5"/>
<name>A0A2V5K6H5_9BACL</name>
<evidence type="ECO:0000313" key="2">
    <source>
        <dbReference type="EMBL" id="PYI54412.1"/>
    </source>
</evidence>
<dbReference type="RefSeq" id="WP_110840471.1">
    <property type="nucleotide sequence ID" value="NZ_QJVJ01000005.1"/>
</dbReference>
<proteinExistence type="predicted"/>
<protein>
    <recommendedName>
        <fullName evidence="4">Lipoprotein</fullName>
    </recommendedName>
</protein>
<reference evidence="2 3" key="1">
    <citation type="submission" date="2018-05" db="EMBL/GenBank/DDBJ databases">
        <title>Paenibacillus flagellatus sp. nov., isolated from selenium mineral soil.</title>
        <authorList>
            <person name="Dai X."/>
        </authorList>
    </citation>
    <scope>NUCLEOTIDE SEQUENCE [LARGE SCALE GENOMIC DNA]</scope>
    <source>
        <strain evidence="2 3">DXL2</strain>
    </source>
</reference>
<keyword evidence="3" id="KW-1185">Reference proteome</keyword>
<dbReference type="EMBL" id="QJVJ01000005">
    <property type="protein sequence ID" value="PYI54412.1"/>
    <property type="molecule type" value="Genomic_DNA"/>
</dbReference>
<dbReference type="Proteomes" id="UP000247476">
    <property type="component" value="Unassembled WGS sequence"/>
</dbReference>
<dbReference type="PROSITE" id="PS51257">
    <property type="entry name" value="PROKAR_LIPOPROTEIN"/>
    <property type="match status" value="1"/>
</dbReference>
<organism evidence="2 3">
    <name type="scientific">Paenibacillus flagellatus</name>
    <dbReference type="NCBI Taxonomy" id="2211139"/>
    <lineage>
        <taxon>Bacteria</taxon>
        <taxon>Bacillati</taxon>
        <taxon>Bacillota</taxon>
        <taxon>Bacilli</taxon>
        <taxon>Bacillales</taxon>
        <taxon>Paenibacillaceae</taxon>
        <taxon>Paenibacillus</taxon>
    </lineage>
</organism>
<sequence>MRTKGSRSRLRRLPAVLAVLTLAGLWSSGCSITGMQTEPGELLKQTVSGLSGTDDFRFTGTTNVSVGDRPMQEAAAFEGVVTGHNRLSMKFKRGAGTGAIGAMGAKSDAPVVFSRKQNEWVLAEPASESDASLLLPWSPIFKLEQLNTMAKRVEGARDESDRKLTVLTVTPEPGDVTESVKRQLTRQSGMLDTDKKLSELRTKLGMSEAEASRLKDELDRNVQKTKRQLDEAAGSLQASSVYRIWVGRVDRLPQKMQVETDMSYTVDGQPKREKTRVDYQFTGYGKAAGSAEKAE</sequence>
<evidence type="ECO:0000256" key="1">
    <source>
        <dbReference type="SAM" id="Coils"/>
    </source>
</evidence>
<feature type="coiled-coil region" evidence="1">
    <location>
        <begin position="197"/>
        <end position="235"/>
    </location>
</feature>